<proteinExistence type="predicted"/>
<dbReference type="PANTHER" id="PTHR33994">
    <property type="entry name" value="OS04G0515000 PROTEIN"/>
    <property type="match status" value="1"/>
</dbReference>
<organism evidence="2 3">
    <name type="scientific">Urochloa decumbens</name>
    <dbReference type="NCBI Taxonomy" id="240449"/>
    <lineage>
        <taxon>Eukaryota</taxon>
        <taxon>Viridiplantae</taxon>
        <taxon>Streptophyta</taxon>
        <taxon>Embryophyta</taxon>
        <taxon>Tracheophyta</taxon>
        <taxon>Spermatophyta</taxon>
        <taxon>Magnoliopsida</taxon>
        <taxon>Liliopsida</taxon>
        <taxon>Poales</taxon>
        <taxon>Poaceae</taxon>
        <taxon>PACMAD clade</taxon>
        <taxon>Panicoideae</taxon>
        <taxon>Panicodae</taxon>
        <taxon>Paniceae</taxon>
        <taxon>Melinidinae</taxon>
        <taxon>Urochloa</taxon>
    </lineage>
</organism>
<keyword evidence="1" id="KW-0472">Membrane</keyword>
<dbReference type="Proteomes" id="UP001497457">
    <property type="component" value="Chromosome 31b"/>
</dbReference>
<feature type="transmembrane region" description="Helical" evidence="1">
    <location>
        <begin position="12"/>
        <end position="34"/>
    </location>
</feature>
<dbReference type="AlphaFoldDB" id="A0ABC9D4Y0"/>
<accession>A0ABC9D4Y0</accession>
<keyword evidence="1" id="KW-0812">Transmembrane</keyword>
<evidence type="ECO:0000256" key="1">
    <source>
        <dbReference type="SAM" id="Phobius"/>
    </source>
</evidence>
<evidence type="ECO:0000313" key="3">
    <source>
        <dbReference type="Proteomes" id="UP001497457"/>
    </source>
</evidence>
<dbReference type="EMBL" id="OZ075141">
    <property type="protein sequence ID" value="CAL5031117.1"/>
    <property type="molecule type" value="Genomic_DNA"/>
</dbReference>
<keyword evidence="3" id="KW-1185">Reference proteome</keyword>
<sequence length="198" mass="20858">MGQREEASSNDVVSEIGCSVLTVICLVGFAVWILHASKSRDPDYTVSITGADGLDDLAAALSPVFNLTVRIDNAGNTHYRACVKGLSAAAVSYGDAFLAKGSVPPFCAEKREVQERAATAWGNDVVVPRFLRERLAGELARGEAVVDVQVTTPADCFKCSDTVLVCGKAKIGGDPAPCRRERVYPRPAPGAGWSTASA</sequence>
<protein>
    <submittedName>
        <fullName evidence="2">Uncharacterized protein</fullName>
    </submittedName>
</protein>
<reference evidence="2 3" key="2">
    <citation type="submission" date="2024-10" db="EMBL/GenBank/DDBJ databases">
        <authorList>
            <person name="Ryan C."/>
        </authorList>
    </citation>
    <scope>NUCLEOTIDE SEQUENCE [LARGE SCALE GENOMIC DNA]</scope>
</reference>
<keyword evidence="1" id="KW-1133">Transmembrane helix</keyword>
<evidence type="ECO:0000313" key="2">
    <source>
        <dbReference type="EMBL" id="CAL5031117.1"/>
    </source>
</evidence>
<gene>
    <name evidence="2" type="ORF">URODEC1_LOCUS81452</name>
</gene>
<name>A0ABC9D4Y0_9POAL</name>
<dbReference type="PANTHER" id="PTHR33994:SF19">
    <property type="entry name" value="LATE EMBRYOGENESIS ABUNDANT PROTEIN LEA-2 SUBGROUP DOMAIN-CONTAINING PROTEIN"/>
    <property type="match status" value="1"/>
</dbReference>
<reference evidence="3" key="1">
    <citation type="submission" date="2024-06" db="EMBL/GenBank/DDBJ databases">
        <authorList>
            <person name="Ryan C."/>
        </authorList>
    </citation>
    <scope>NUCLEOTIDE SEQUENCE [LARGE SCALE GENOMIC DNA]</scope>
</reference>